<dbReference type="InterPro" id="IPR036661">
    <property type="entry name" value="Luciferase-like_sf"/>
</dbReference>
<dbReference type="PANTHER" id="PTHR30137:SF19">
    <property type="entry name" value="LUCIFERASE-LIKE MONOOXYGENASE"/>
    <property type="match status" value="1"/>
</dbReference>
<dbReference type="Gene3D" id="3.20.20.30">
    <property type="entry name" value="Luciferase-like domain"/>
    <property type="match status" value="1"/>
</dbReference>
<evidence type="ECO:0000259" key="2">
    <source>
        <dbReference type="Pfam" id="PF00296"/>
    </source>
</evidence>
<evidence type="ECO:0000256" key="1">
    <source>
        <dbReference type="ARBA" id="ARBA00007789"/>
    </source>
</evidence>
<comment type="similarity">
    <text evidence="1">To bacterial alkanal monooxygenase alpha and beta chains.</text>
</comment>
<dbReference type="RefSeq" id="WP_154319254.1">
    <property type="nucleotide sequence ID" value="NZ_CAJGAA010000005.1"/>
</dbReference>
<comment type="caution">
    <text evidence="3">The sequence shown here is derived from an EMBL/GenBank/DDBJ whole genome shotgun (WGS) entry which is preliminary data.</text>
</comment>
<dbReference type="Proteomes" id="UP000441585">
    <property type="component" value="Unassembled WGS sequence"/>
</dbReference>
<dbReference type="CDD" id="cd00347">
    <property type="entry name" value="Flavin_utilizing_monoxygenases"/>
    <property type="match status" value="2"/>
</dbReference>
<dbReference type="GO" id="GO:0016705">
    <property type="term" value="F:oxidoreductase activity, acting on paired donors, with incorporation or reduction of molecular oxygen"/>
    <property type="evidence" value="ECO:0007669"/>
    <property type="project" value="InterPro"/>
</dbReference>
<keyword evidence="3" id="KW-0560">Oxidoreductase</keyword>
<dbReference type="EMBL" id="WKKF01000008">
    <property type="protein sequence ID" value="MRX56014.1"/>
    <property type="molecule type" value="Genomic_DNA"/>
</dbReference>
<keyword evidence="4" id="KW-1185">Reference proteome</keyword>
<proteinExistence type="predicted"/>
<dbReference type="Pfam" id="PF00296">
    <property type="entry name" value="Bac_luciferase"/>
    <property type="match status" value="1"/>
</dbReference>
<dbReference type="InterPro" id="IPR019949">
    <property type="entry name" value="CmoO-like"/>
</dbReference>
<dbReference type="SUPFAM" id="SSF51679">
    <property type="entry name" value="Bacterial luciferase-like"/>
    <property type="match status" value="1"/>
</dbReference>
<dbReference type="InterPro" id="IPR050766">
    <property type="entry name" value="Bact_Lucif_Oxidored"/>
</dbReference>
<sequence>MKLSILDQSPISTNQTASEALQESMNLARIGETLGYSRYWIAEHHAMPGLACSAPEVMLGYIGANTKNIRIGSGAVLLPYYKPYKVAETYHMLSTLFPNRIDVGIGRAPGGPAEATNALSDNYLQHVYKMPDLVNELIKYIDNEGTVLEASPLPQISPDLWMLGTSRKSGNFAAENGLAYSFGQFMSDENGAEIVQQYRQSFQPRKKGQKPYVIMALSVICAETTQKAEEIALSSIVWELQNESNESMEGNKGVPSVDEAKKILSNLRNQKSIERIKKKMIIGTPNEVKSKILEIQSHVLADEIMIVTITYSSKDKHQSYRLIAEQFIK</sequence>
<accession>A0A6I2MF92</accession>
<dbReference type="NCBIfam" id="TIGR03558">
    <property type="entry name" value="oxido_grp_1"/>
    <property type="match status" value="1"/>
</dbReference>
<dbReference type="PANTHER" id="PTHR30137">
    <property type="entry name" value="LUCIFERASE-LIKE MONOOXYGENASE"/>
    <property type="match status" value="1"/>
</dbReference>
<gene>
    <name evidence="3" type="ORF">GJU41_18790</name>
</gene>
<organism evidence="3 4">
    <name type="scientific">Metabacillus idriensis</name>
    <dbReference type="NCBI Taxonomy" id="324768"/>
    <lineage>
        <taxon>Bacteria</taxon>
        <taxon>Bacillati</taxon>
        <taxon>Bacillota</taxon>
        <taxon>Bacilli</taxon>
        <taxon>Bacillales</taxon>
        <taxon>Bacillaceae</taxon>
        <taxon>Metabacillus</taxon>
    </lineage>
</organism>
<evidence type="ECO:0000313" key="4">
    <source>
        <dbReference type="Proteomes" id="UP000441585"/>
    </source>
</evidence>
<dbReference type="GO" id="GO:0005829">
    <property type="term" value="C:cytosol"/>
    <property type="evidence" value="ECO:0007669"/>
    <property type="project" value="TreeGrafter"/>
</dbReference>
<name>A0A6I2MF92_9BACI</name>
<reference evidence="3 4" key="1">
    <citation type="submission" date="2019-11" db="EMBL/GenBank/DDBJ databases">
        <title>Bacillus idriensis genome.</title>
        <authorList>
            <person name="Konopka E.N."/>
            <person name="Newman J.D."/>
        </authorList>
    </citation>
    <scope>NUCLEOTIDE SEQUENCE [LARGE SCALE GENOMIC DNA]</scope>
    <source>
        <strain evidence="3 4">DSM 19097</strain>
    </source>
</reference>
<protein>
    <submittedName>
        <fullName evidence="3">MsnO8 family LLM class oxidoreductase</fullName>
        <ecNumber evidence="3">1.-.-.-</ecNumber>
    </submittedName>
</protein>
<dbReference type="InterPro" id="IPR011251">
    <property type="entry name" value="Luciferase-like_dom"/>
</dbReference>
<evidence type="ECO:0000313" key="3">
    <source>
        <dbReference type="EMBL" id="MRX56014.1"/>
    </source>
</evidence>
<dbReference type="AlphaFoldDB" id="A0A6I2MF92"/>
<feature type="domain" description="Luciferase-like" evidence="2">
    <location>
        <begin position="1"/>
        <end position="297"/>
    </location>
</feature>
<dbReference type="EC" id="1.-.-.-" evidence="3"/>